<comment type="caution">
    <text evidence="2">The sequence shown here is derived from an EMBL/GenBank/DDBJ whole genome shotgun (WGS) entry which is preliminary data.</text>
</comment>
<reference evidence="2" key="1">
    <citation type="journal article" date="2022" name="IScience">
        <title>Evolution of zygomycete secretomes and the origins of terrestrial fungal ecologies.</title>
        <authorList>
            <person name="Chang Y."/>
            <person name="Wang Y."/>
            <person name="Mondo S."/>
            <person name="Ahrendt S."/>
            <person name="Andreopoulos W."/>
            <person name="Barry K."/>
            <person name="Beard J."/>
            <person name="Benny G.L."/>
            <person name="Blankenship S."/>
            <person name="Bonito G."/>
            <person name="Cuomo C."/>
            <person name="Desiro A."/>
            <person name="Gervers K.A."/>
            <person name="Hundley H."/>
            <person name="Kuo A."/>
            <person name="LaButti K."/>
            <person name="Lang B.F."/>
            <person name="Lipzen A."/>
            <person name="O'Donnell K."/>
            <person name="Pangilinan J."/>
            <person name="Reynolds N."/>
            <person name="Sandor L."/>
            <person name="Smith M.E."/>
            <person name="Tsang A."/>
            <person name="Grigoriev I.V."/>
            <person name="Stajich J.E."/>
            <person name="Spatafora J.W."/>
        </authorList>
    </citation>
    <scope>NUCLEOTIDE SEQUENCE</scope>
    <source>
        <strain evidence="2">RSA 2281</strain>
    </source>
</reference>
<evidence type="ECO:0000256" key="1">
    <source>
        <dbReference type="SAM" id="SignalP"/>
    </source>
</evidence>
<dbReference type="EMBL" id="JAIXMP010000014">
    <property type="protein sequence ID" value="KAI9262208.1"/>
    <property type="molecule type" value="Genomic_DNA"/>
</dbReference>
<gene>
    <name evidence="2" type="ORF">BDA99DRAFT_572173</name>
</gene>
<keyword evidence="1" id="KW-0732">Signal</keyword>
<reference evidence="2" key="2">
    <citation type="submission" date="2023-02" db="EMBL/GenBank/DDBJ databases">
        <authorList>
            <consortium name="DOE Joint Genome Institute"/>
            <person name="Mondo S.J."/>
            <person name="Chang Y."/>
            <person name="Wang Y."/>
            <person name="Ahrendt S."/>
            <person name="Andreopoulos W."/>
            <person name="Barry K."/>
            <person name="Beard J."/>
            <person name="Benny G.L."/>
            <person name="Blankenship S."/>
            <person name="Bonito G."/>
            <person name="Cuomo C."/>
            <person name="Desiro A."/>
            <person name="Gervers K.A."/>
            <person name="Hundley H."/>
            <person name="Kuo A."/>
            <person name="LaButti K."/>
            <person name="Lang B.F."/>
            <person name="Lipzen A."/>
            <person name="O'Donnell K."/>
            <person name="Pangilinan J."/>
            <person name="Reynolds N."/>
            <person name="Sandor L."/>
            <person name="Smith M.W."/>
            <person name="Tsang A."/>
            <person name="Grigoriev I.V."/>
            <person name="Stajich J.E."/>
            <person name="Spatafora J.W."/>
        </authorList>
    </citation>
    <scope>NUCLEOTIDE SEQUENCE</scope>
    <source>
        <strain evidence="2">RSA 2281</strain>
    </source>
</reference>
<protein>
    <recommendedName>
        <fullName evidence="4">Homing endonuclease LAGLIDADG domain-containing protein</fullName>
    </recommendedName>
</protein>
<name>A0AAD5PDX6_9FUNG</name>
<dbReference type="Proteomes" id="UP001209540">
    <property type="component" value="Unassembled WGS sequence"/>
</dbReference>
<evidence type="ECO:0008006" key="4">
    <source>
        <dbReference type="Google" id="ProtNLM"/>
    </source>
</evidence>
<organism evidence="2 3">
    <name type="scientific">Phascolomyces articulosus</name>
    <dbReference type="NCBI Taxonomy" id="60185"/>
    <lineage>
        <taxon>Eukaryota</taxon>
        <taxon>Fungi</taxon>
        <taxon>Fungi incertae sedis</taxon>
        <taxon>Mucoromycota</taxon>
        <taxon>Mucoromycotina</taxon>
        <taxon>Mucoromycetes</taxon>
        <taxon>Mucorales</taxon>
        <taxon>Lichtheimiaceae</taxon>
        <taxon>Phascolomyces</taxon>
    </lineage>
</organism>
<feature type="signal peptide" evidence="1">
    <location>
        <begin position="1"/>
        <end position="18"/>
    </location>
</feature>
<sequence>MFFFIIFLIELGASKVGGWKKLLESKHDGSAILKFTDKTHMMRKINFKSSKWLYPSVILHLESIAQEQTQTGISRLQGNGSSFFFINLNQQKRENNNSTNILPQPREVYHTSQDSRWTYFSFIMWAKKNVVTRNWNMLNSMRDANHVFSNSQASVEFLLILIFLKNHTIVQYHNYPFTIFLVEIPQKQIWKVIVNDMHSLS</sequence>
<accession>A0AAD5PDX6</accession>
<evidence type="ECO:0000313" key="2">
    <source>
        <dbReference type="EMBL" id="KAI9262208.1"/>
    </source>
</evidence>
<keyword evidence="3" id="KW-1185">Reference proteome</keyword>
<dbReference type="AlphaFoldDB" id="A0AAD5PDX6"/>
<evidence type="ECO:0000313" key="3">
    <source>
        <dbReference type="Proteomes" id="UP001209540"/>
    </source>
</evidence>
<feature type="chain" id="PRO_5042079478" description="Homing endonuclease LAGLIDADG domain-containing protein" evidence="1">
    <location>
        <begin position="19"/>
        <end position="201"/>
    </location>
</feature>
<proteinExistence type="predicted"/>